<sequence>MGGPGNIFFALLGYPLRKPFSFRQTGCTPGPRTGFRIDSAPTKFRIVQDCRCKRRGVHYFRLTWKRCYLYFFTLWGQLLPASFMLEVLYTYILLPLTFRHILLAPEWTL</sequence>
<keyword evidence="2" id="KW-0496">Mitochondrion</keyword>
<name>A0A101M2I6_PICGL</name>
<keyword evidence="1" id="KW-0472">Membrane</keyword>
<keyword evidence="1" id="KW-1133">Transmembrane helix</keyword>
<gene>
    <name evidence="2" type="ORF">ABT39_MTgene3073</name>
</gene>
<geneLocation type="mitochondrion" evidence="2"/>
<proteinExistence type="predicted"/>
<evidence type="ECO:0000313" key="2">
    <source>
        <dbReference type="EMBL" id="KUM49846.1"/>
    </source>
</evidence>
<accession>A0A101M2I6</accession>
<comment type="caution">
    <text evidence="2">The sequence shown here is derived from an EMBL/GenBank/DDBJ whole genome shotgun (WGS) entry which is preliminary data.</text>
</comment>
<evidence type="ECO:0000256" key="1">
    <source>
        <dbReference type="SAM" id="Phobius"/>
    </source>
</evidence>
<organism evidence="2">
    <name type="scientific">Picea glauca</name>
    <name type="common">White spruce</name>
    <name type="synonym">Pinus glauca</name>
    <dbReference type="NCBI Taxonomy" id="3330"/>
    <lineage>
        <taxon>Eukaryota</taxon>
        <taxon>Viridiplantae</taxon>
        <taxon>Streptophyta</taxon>
        <taxon>Embryophyta</taxon>
        <taxon>Tracheophyta</taxon>
        <taxon>Spermatophyta</taxon>
        <taxon>Pinopsida</taxon>
        <taxon>Pinidae</taxon>
        <taxon>Conifers I</taxon>
        <taxon>Pinales</taxon>
        <taxon>Pinaceae</taxon>
        <taxon>Picea</taxon>
    </lineage>
</organism>
<feature type="transmembrane region" description="Helical" evidence="1">
    <location>
        <begin position="68"/>
        <end position="92"/>
    </location>
</feature>
<keyword evidence="1" id="KW-0812">Transmembrane</keyword>
<protein>
    <submittedName>
        <fullName evidence="2">Uncharacterized protein</fullName>
    </submittedName>
</protein>
<reference evidence="2" key="1">
    <citation type="journal article" date="2015" name="Genome Biol. Evol.">
        <title>Organellar Genomes of White Spruce (Picea glauca): Assembly and Annotation.</title>
        <authorList>
            <person name="Jackman S.D."/>
            <person name="Warren R.L."/>
            <person name="Gibb E.A."/>
            <person name="Vandervalk B.P."/>
            <person name="Mohamadi H."/>
            <person name="Chu J."/>
            <person name="Raymond A."/>
            <person name="Pleasance S."/>
            <person name="Coope R."/>
            <person name="Wildung M.R."/>
            <person name="Ritland C.E."/>
            <person name="Bousquet J."/>
            <person name="Jones S.J."/>
            <person name="Bohlmann J."/>
            <person name="Birol I."/>
        </authorList>
    </citation>
    <scope>NUCLEOTIDE SEQUENCE [LARGE SCALE GENOMIC DNA]</scope>
    <source>
        <tissue evidence="2">Flushing bud</tissue>
    </source>
</reference>
<dbReference type="EMBL" id="LKAM01000002">
    <property type="protein sequence ID" value="KUM49846.1"/>
    <property type="molecule type" value="Genomic_DNA"/>
</dbReference>
<dbReference type="AlphaFoldDB" id="A0A101M2I6"/>